<keyword evidence="6" id="KW-0150">Chloroplast</keyword>
<dbReference type="GeneID" id="105180299"/>
<proteinExistence type="inferred from homology"/>
<dbReference type="GO" id="GO:0009941">
    <property type="term" value="C:chloroplast envelope"/>
    <property type="evidence" value="ECO:0007669"/>
    <property type="project" value="UniProtKB-SubCell"/>
</dbReference>
<evidence type="ECO:0000256" key="7">
    <source>
        <dbReference type="ARBA" id="ARBA00022640"/>
    </source>
</evidence>
<feature type="transmembrane region" description="Helical" evidence="14">
    <location>
        <begin position="257"/>
        <end position="276"/>
    </location>
</feature>
<dbReference type="Proteomes" id="UP000504604">
    <property type="component" value="Unplaced"/>
</dbReference>
<feature type="transmembrane region" description="Helical" evidence="14">
    <location>
        <begin position="156"/>
        <end position="178"/>
    </location>
</feature>
<keyword evidence="15" id="KW-1185">Reference proteome</keyword>
<gene>
    <name evidence="16" type="primary">LOC105180299</name>
</gene>
<feature type="transmembrane region" description="Helical" evidence="14">
    <location>
        <begin position="318"/>
        <end position="342"/>
    </location>
</feature>
<keyword evidence="5" id="KW-0813">Transport</keyword>
<evidence type="ECO:0000256" key="12">
    <source>
        <dbReference type="ARBA" id="ARBA00067138"/>
    </source>
</evidence>
<evidence type="ECO:0000256" key="6">
    <source>
        <dbReference type="ARBA" id="ARBA00022528"/>
    </source>
</evidence>
<feature type="transmembrane region" description="Helical" evidence="14">
    <location>
        <begin position="217"/>
        <end position="237"/>
    </location>
</feature>
<evidence type="ECO:0000256" key="11">
    <source>
        <dbReference type="ARBA" id="ARBA00023136"/>
    </source>
</evidence>
<feature type="transmembrane region" description="Helical" evidence="14">
    <location>
        <begin position="190"/>
        <end position="210"/>
    </location>
</feature>
<keyword evidence="8 14" id="KW-0812">Transmembrane</keyword>
<evidence type="ECO:0000256" key="8">
    <source>
        <dbReference type="ARBA" id="ARBA00022692"/>
    </source>
</evidence>
<evidence type="ECO:0000256" key="10">
    <source>
        <dbReference type="ARBA" id="ARBA00022989"/>
    </source>
</evidence>
<dbReference type="InterPro" id="IPR038770">
    <property type="entry name" value="Na+/solute_symporter_sf"/>
</dbReference>
<dbReference type="KEGG" id="sind:105180299"/>
<keyword evidence="9" id="KW-0809">Transit peptide</keyword>
<dbReference type="PANTHER" id="PTHR18640:SF10">
    <property type="entry name" value="SODIUM_METABOLITE COTRANSPORTER BASS4, CHLOROPLASTIC-RELATED"/>
    <property type="match status" value="1"/>
</dbReference>
<dbReference type="RefSeq" id="XP_020547201.1">
    <property type="nucleotide sequence ID" value="XM_020691542.1"/>
</dbReference>
<keyword evidence="7" id="KW-0934">Plastid</keyword>
<dbReference type="AlphaFoldDB" id="A0A8M8UTQ4"/>
<comment type="similarity">
    <text evidence="4">Belongs to the bile acid:sodium symporter (BASS) (TC 2.A.28) family.</text>
</comment>
<reference evidence="16" key="1">
    <citation type="journal article" date="2011" name="BMC Genomics">
        <title>Characterization of the sesame (Sesamum indicum L.) global transcriptome using Illumina paired-end sequencing and development of EST-SSR markers.</title>
        <authorList>
            <person name="Wei W."/>
            <person name="Qi X."/>
            <person name="Wang L."/>
            <person name="Zhang Y."/>
            <person name="Hua W."/>
            <person name="Li D."/>
            <person name="Lv H."/>
            <person name="Zhang X."/>
        </authorList>
    </citation>
    <scope>NUCLEOTIDE SEQUENCE</scope>
</reference>
<evidence type="ECO:0000256" key="13">
    <source>
        <dbReference type="ARBA" id="ARBA00076034"/>
    </source>
</evidence>
<evidence type="ECO:0000313" key="16">
    <source>
        <dbReference type="RefSeq" id="XP_020547201.1"/>
    </source>
</evidence>
<sequence length="430" mass="45653">MFATTATMAGALRALNLKPPTGGTPSFRRQIQLPLATRSPFSGDKFNAAHFTWKLRAVARVGSIRASAEYRQGNDDRENRLPQVLNSNWSTRLSKFAADNFLPLALVSGVVLGLANPSLGCLADTYYLSKFSTFGIFIISGLTLRSDEIGAAAEAWPVGLFGLASILIFTPFFSKIILLLKLQPQEFVTGLAIFSCMPTTLSSGVALTRLAGGNSALALAMTVISNLLGILFIPFSVSKFIAAGVGVSVPTERLLRSLVLTLLVPLILGKVARELFKGVASFADGNRKLLAMISAVFLSFVPWIQVSRSRALLLMVKPAIFLVAVTMGAFLHAVLLAFNALAIPSLSLMSGGSKSPFAKNENASALLLVASQKTLPVMVAVVEQLGGALGESGLLVLPCVAAHLNQIIIDSFLVSLWKQKEGEFGNAKSA</sequence>
<dbReference type="OrthoDB" id="188035at2759"/>
<comment type="subcellular location">
    <subcellularLocation>
        <location evidence="3">Membrane</location>
        <topology evidence="3">Multi-pass membrane protein</topology>
    </subcellularLocation>
    <subcellularLocation>
        <location evidence="2">Plastid</location>
        <location evidence="2">Chloroplast envelope</location>
    </subcellularLocation>
</comment>
<evidence type="ECO:0000313" key="15">
    <source>
        <dbReference type="Proteomes" id="UP000504604"/>
    </source>
</evidence>
<reference evidence="16" key="2">
    <citation type="submission" date="2025-08" db="UniProtKB">
        <authorList>
            <consortium name="RefSeq"/>
        </authorList>
    </citation>
    <scope>IDENTIFICATION</scope>
</reference>
<comment type="function">
    <text evidence="1">May function as sodium-coupled metabolite transporter across the chloroplast envelope.</text>
</comment>
<keyword evidence="11 14" id="KW-0472">Membrane</keyword>
<evidence type="ECO:0000256" key="4">
    <source>
        <dbReference type="ARBA" id="ARBA00006528"/>
    </source>
</evidence>
<dbReference type="Gene3D" id="1.20.1530.20">
    <property type="match status" value="1"/>
</dbReference>
<dbReference type="PANTHER" id="PTHR18640">
    <property type="entry name" value="SOLUTE CARRIER FAMILY 10 MEMBER 7"/>
    <property type="match status" value="1"/>
</dbReference>
<dbReference type="FunFam" id="1.20.1530.20:FF:000021">
    <property type="entry name" value="Probable sodium/metabolite cotransporter BASS4, chloroplastic"/>
    <property type="match status" value="1"/>
</dbReference>
<evidence type="ECO:0000256" key="9">
    <source>
        <dbReference type="ARBA" id="ARBA00022946"/>
    </source>
</evidence>
<evidence type="ECO:0000256" key="2">
    <source>
        <dbReference type="ARBA" id="ARBA00004119"/>
    </source>
</evidence>
<accession>A0A8M8UTQ4</accession>
<dbReference type="InterPro" id="IPR016833">
    <property type="entry name" value="Put_Na-Bile_cotransptr"/>
</dbReference>
<feature type="transmembrane region" description="Helical" evidence="14">
    <location>
        <begin position="101"/>
        <end position="119"/>
    </location>
</feature>
<name>A0A8M8UTQ4_SESIN</name>
<evidence type="ECO:0000256" key="1">
    <source>
        <dbReference type="ARBA" id="ARBA00003198"/>
    </source>
</evidence>
<dbReference type="GO" id="GO:0016020">
    <property type="term" value="C:membrane"/>
    <property type="evidence" value="ECO:0007669"/>
    <property type="project" value="UniProtKB-SubCell"/>
</dbReference>
<organism evidence="15 16">
    <name type="scientific">Sesamum indicum</name>
    <name type="common">Oriental sesame</name>
    <name type="synonym">Sesamum orientale</name>
    <dbReference type="NCBI Taxonomy" id="4182"/>
    <lineage>
        <taxon>Eukaryota</taxon>
        <taxon>Viridiplantae</taxon>
        <taxon>Streptophyta</taxon>
        <taxon>Embryophyta</taxon>
        <taxon>Tracheophyta</taxon>
        <taxon>Spermatophyta</taxon>
        <taxon>Magnoliopsida</taxon>
        <taxon>eudicotyledons</taxon>
        <taxon>Gunneridae</taxon>
        <taxon>Pentapetalae</taxon>
        <taxon>asterids</taxon>
        <taxon>lamiids</taxon>
        <taxon>Lamiales</taxon>
        <taxon>Pedaliaceae</taxon>
        <taxon>Sesamum</taxon>
    </lineage>
</organism>
<evidence type="ECO:0000256" key="3">
    <source>
        <dbReference type="ARBA" id="ARBA00004141"/>
    </source>
</evidence>
<feature type="transmembrane region" description="Helical" evidence="14">
    <location>
        <begin position="288"/>
        <end position="306"/>
    </location>
</feature>
<protein>
    <recommendedName>
        <fullName evidence="12">Probable sodium/metabolite cotransporter BASS4, chloroplastic</fullName>
    </recommendedName>
    <alternativeName>
        <fullName evidence="13">Bile acid-sodium symporter family protein 4</fullName>
    </alternativeName>
</protein>
<evidence type="ECO:0000256" key="5">
    <source>
        <dbReference type="ARBA" id="ARBA00022448"/>
    </source>
</evidence>
<keyword evidence="10 14" id="KW-1133">Transmembrane helix</keyword>
<dbReference type="Pfam" id="PF13593">
    <property type="entry name" value="SBF_like"/>
    <property type="match status" value="1"/>
</dbReference>
<evidence type="ECO:0000256" key="14">
    <source>
        <dbReference type="SAM" id="Phobius"/>
    </source>
</evidence>